<dbReference type="PANTHER" id="PTHR34298:SF2">
    <property type="entry name" value="SEGREGATION AND CONDENSATION PROTEIN B"/>
    <property type="match status" value="1"/>
</dbReference>
<organism evidence="6 7">
    <name type="scientific">Methylocystis rosea</name>
    <dbReference type="NCBI Taxonomy" id="173366"/>
    <lineage>
        <taxon>Bacteria</taxon>
        <taxon>Pseudomonadati</taxon>
        <taxon>Pseudomonadota</taxon>
        <taxon>Alphaproteobacteria</taxon>
        <taxon>Hyphomicrobiales</taxon>
        <taxon>Methylocystaceae</taxon>
        <taxon>Methylocystis</taxon>
    </lineage>
</organism>
<dbReference type="RefSeq" id="WP_124738356.1">
    <property type="nucleotide sequence ID" value="NZ_CP034086.1"/>
</dbReference>
<dbReference type="InterPro" id="IPR036390">
    <property type="entry name" value="WH_DNA-bd_sf"/>
</dbReference>
<dbReference type="KEGG" id="mros:EHO51_07430"/>
<dbReference type="EMBL" id="CP034086">
    <property type="protein sequence ID" value="AZG76574.1"/>
    <property type="molecule type" value="Genomic_DNA"/>
</dbReference>
<dbReference type="GO" id="GO:0051304">
    <property type="term" value="P:chromosome separation"/>
    <property type="evidence" value="ECO:0007669"/>
    <property type="project" value="InterPro"/>
</dbReference>
<sequence>MAQAAEKIELFDVNSDDELARHEARLREAERIIEALLFASAEPLDEAEMARRIEEGVDLERVLERLRAHYTGRGVNLTRVGKKWFFRTAADLNWILAREQVEEKKLSRAALETLAIIAYHQPTTRAEIEEIRGVAISKGTLDVLLDTGWIRLRGRRKAPGRPITYGTTDAFLMHFGLEQIGDLPGLDELKGAGLFDGRLPKGFGVPQPSDDAALREDEEPLEDDAPELLEMEFPDEPEALEPPELGDDEEH</sequence>
<evidence type="ECO:0000313" key="7">
    <source>
        <dbReference type="Proteomes" id="UP000273982"/>
    </source>
</evidence>
<dbReference type="AlphaFoldDB" id="A0A3G8M4J9"/>
<feature type="region of interest" description="Disordered" evidence="5">
    <location>
        <begin position="200"/>
        <end position="251"/>
    </location>
</feature>
<dbReference type="GO" id="GO:0051301">
    <property type="term" value="P:cell division"/>
    <property type="evidence" value="ECO:0007669"/>
    <property type="project" value="UniProtKB-KW"/>
</dbReference>
<evidence type="ECO:0000313" key="6">
    <source>
        <dbReference type="EMBL" id="AZG76574.1"/>
    </source>
</evidence>
<dbReference type="PANTHER" id="PTHR34298">
    <property type="entry name" value="SEGREGATION AND CONDENSATION PROTEIN B"/>
    <property type="match status" value="1"/>
</dbReference>
<gene>
    <name evidence="6" type="primary">scpB</name>
    <name evidence="6" type="ORF">EHO51_07430</name>
</gene>
<dbReference type="Pfam" id="PF04079">
    <property type="entry name" value="SMC_ScpB"/>
    <property type="match status" value="1"/>
</dbReference>
<name>A0A3G8M4J9_9HYPH</name>
<proteinExistence type="predicted"/>
<evidence type="ECO:0000256" key="1">
    <source>
        <dbReference type="ARBA" id="ARBA00022490"/>
    </source>
</evidence>
<dbReference type="Proteomes" id="UP000273982">
    <property type="component" value="Chromosome"/>
</dbReference>
<reference evidence="6 7" key="1">
    <citation type="submission" date="2018-11" db="EMBL/GenBank/DDBJ databases">
        <title>Genome squencing of methanotrophic bacteria isolated from alkaline groundwater in Korea.</title>
        <authorList>
            <person name="Nguyen L.N."/>
        </authorList>
    </citation>
    <scope>NUCLEOTIDE SEQUENCE [LARGE SCALE GENOMIC DNA]</scope>
    <source>
        <strain evidence="6 7">GW6</strain>
    </source>
</reference>
<evidence type="ECO:0000256" key="4">
    <source>
        <dbReference type="ARBA" id="ARBA00023306"/>
    </source>
</evidence>
<keyword evidence="1" id="KW-0963">Cytoplasm</keyword>
<dbReference type="NCBIfam" id="TIGR00281">
    <property type="entry name" value="SMC-Scp complex subunit ScpB"/>
    <property type="match status" value="1"/>
</dbReference>
<protein>
    <submittedName>
        <fullName evidence="6">SMC-Scp complex subunit ScpB</fullName>
    </submittedName>
</protein>
<accession>A0A3G8M4J9</accession>
<keyword evidence="2" id="KW-0132">Cell division</keyword>
<dbReference type="Gene3D" id="1.10.10.10">
    <property type="entry name" value="Winged helix-like DNA-binding domain superfamily/Winged helix DNA-binding domain"/>
    <property type="match status" value="2"/>
</dbReference>
<dbReference type="SUPFAM" id="SSF46785">
    <property type="entry name" value="Winged helix' DNA-binding domain"/>
    <property type="match status" value="2"/>
</dbReference>
<dbReference type="InterPro" id="IPR005234">
    <property type="entry name" value="ScpB_csome_segregation"/>
</dbReference>
<evidence type="ECO:0000256" key="5">
    <source>
        <dbReference type="SAM" id="MobiDB-lite"/>
    </source>
</evidence>
<dbReference type="InterPro" id="IPR036388">
    <property type="entry name" value="WH-like_DNA-bd_sf"/>
</dbReference>
<evidence type="ECO:0000256" key="2">
    <source>
        <dbReference type="ARBA" id="ARBA00022618"/>
    </source>
</evidence>
<evidence type="ECO:0000256" key="3">
    <source>
        <dbReference type="ARBA" id="ARBA00022829"/>
    </source>
</evidence>
<keyword evidence="4" id="KW-0131">Cell cycle</keyword>
<keyword evidence="3" id="KW-0159">Chromosome partition</keyword>
<feature type="compositionally biased region" description="Acidic residues" evidence="5">
    <location>
        <begin position="216"/>
        <end position="251"/>
    </location>
</feature>